<keyword evidence="2" id="KW-1003">Cell membrane</keyword>
<dbReference type="AlphaFoldDB" id="A0A1C3JN50"/>
<dbReference type="InterPro" id="IPR004089">
    <property type="entry name" value="MCPsignal_dom"/>
</dbReference>
<dbReference type="Gene3D" id="3.30.450.20">
    <property type="entry name" value="PAS domain"/>
    <property type="match status" value="1"/>
</dbReference>
<evidence type="ECO:0000259" key="12">
    <source>
        <dbReference type="PROSITE" id="PS50885"/>
    </source>
</evidence>
<reference evidence="14 15" key="1">
    <citation type="submission" date="2016-06" db="EMBL/GenBank/DDBJ databases">
        <authorList>
            <person name="Rodrigo-Torres L."/>
            <person name="Arahal D.R."/>
        </authorList>
    </citation>
    <scope>NUCLEOTIDE SEQUENCE [LARGE SCALE GENOMIC DNA]</scope>
    <source>
        <strain evidence="14 15">CECT 5116</strain>
    </source>
</reference>
<evidence type="ECO:0000256" key="5">
    <source>
        <dbReference type="ARBA" id="ARBA00023136"/>
    </source>
</evidence>
<dbReference type="FunFam" id="1.10.287.950:FF:000001">
    <property type="entry name" value="Methyl-accepting chemotaxis sensory transducer"/>
    <property type="match status" value="1"/>
</dbReference>
<evidence type="ECO:0000256" key="4">
    <source>
        <dbReference type="ARBA" id="ARBA00022989"/>
    </source>
</evidence>
<dbReference type="GO" id="GO:0006935">
    <property type="term" value="P:chemotaxis"/>
    <property type="evidence" value="ECO:0007669"/>
    <property type="project" value="InterPro"/>
</dbReference>
<feature type="coiled-coil region" evidence="9">
    <location>
        <begin position="447"/>
        <end position="477"/>
    </location>
</feature>
<evidence type="ECO:0000256" key="2">
    <source>
        <dbReference type="ARBA" id="ARBA00022475"/>
    </source>
</evidence>
<keyword evidence="4 10" id="KW-1133">Transmembrane helix</keyword>
<dbReference type="Pfam" id="PF00672">
    <property type="entry name" value="HAMP"/>
    <property type="match status" value="1"/>
</dbReference>
<comment type="subcellular location">
    <subcellularLocation>
        <location evidence="1">Cell membrane</location>
        <topology evidence="1">Multi-pass membrane protein</topology>
    </subcellularLocation>
</comment>
<evidence type="ECO:0000256" key="9">
    <source>
        <dbReference type="SAM" id="Coils"/>
    </source>
</evidence>
<comment type="similarity">
    <text evidence="7">Belongs to the methyl-accepting chemotaxis (MCP) protein family.</text>
</comment>
<evidence type="ECO:0000313" key="14">
    <source>
        <dbReference type="EMBL" id="SBT20302.1"/>
    </source>
</evidence>
<feature type="domain" description="Methyl-accepting transducer" evidence="11">
    <location>
        <begin position="267"/>
        <end position="503"/>
    </location>
</feature>
<keyword evidence="9" id="KW-0175">Coiled coil</keyword>
<dbReference type="Proteomes" id="UP000092871">
    <property type="component" value="Unassembled WGS sequence"/>
</dbReference>
<dbReference type="SMART" id="SM00304">
    <property type="entry name" value="HAMP"/>
    <property type="match status" value="1"/>
</dbReference>
<dbReference type="InterPro" id="IPR004090">
    <property type="entry name" value="Chemotax_Me-accpt_rcpt"/>
</dbReference>
<name>A0A1C3JN50_9GAMM</name>
<dbReference type="GO" id="GO:0004888">
    <property type="term" value="F:transmembrane signaling receptor activity"/>
    <property type="evidence" value="ECO:0007669"/>
    <property type="project" value="InterPro"/>
</dbReference>
<evidence type="ECO:0000313" key="13">
    <source>
        <dbReference type="EMBL" id="SBT16586.1"/>
    </source>
</evidence>
<keyword evidence="5 10" id="KW-0472">Membrane</keyword>
<gene>
    <name evidence="13" type="primary">mcp4_1</name>
    <name evidence="13" type="ORF">MGA5115_00667</name>
    <name evidence="14" type="ORF">MGA5116_00885</name>
</gene>
<organism evidence="13 16">
    <name type="scientific">Marinomonas gallaica</name>
    <dbReference type="NCBI Taxonomy" id="1806667"/>
    <lineage>
        <taxon>Bacteria</taxon>
        <taxon>Pseudomonadati</taxon>
        <taxon>Pseudomonadota</taxon>
        <taxon>Gammaproteobacteria</taxon>
        <taxon>Oceanospirillales</taxon>
        <taxon>Oceanospirillaceae</taxon>
        <taxon>Marinomonas</taxon>
    </lineage>
</organism>
<dbReference type="PROSITE" id="PS50111">
    <property type="entry name" value="CHEMOTAXIS_TRANSDUC_2"/>
    <property type="match status" value="1"/>
</dbReference>
<evidence type="ECO:0000256" key="1">
    <source>
        <dbReference type="ARBA" id="ARBA00004651"/>
    </source>
</evidence>
<keyword evidence="15" id="KW-1185">Reference proteome</keyword>
<reference evidence="13 16" key="2">
    <citation type="submission" date="2016-06" db="EMBL/GenBank/DDBJ databases">
        <authorList>
            <person name="Kjaerup R.B."/>
            <person name="Dalgaard T.S."/>
            <person name="Juul-Madsen H.R."/>
        </authorList>
    </citation>
    <scope>NUCLEOTIDE SEQUENCE [LARGE SCALE GENOMIC DNA]</scope>
    <source>
        <strain evidence="13 16">CECT 5115</strain>
    </source>
</reference>
<dbReference type="Proteomes" id="UP000092840">
    <property type="component" value="Unassembled WGS sequence"/>
</dbReference>
<evidence type="ECO:0000313" key="16">
    <source>
        <dbReference type="Proteomes" id="UP000092871"/>
    </source>
</evidence>
<dbReference type="PRINTS" id="PR00260">
    <property type="entry name" value="CHEMTRNSDUCR"/>
</dbReference>
<dbReference type="SMART" id="SM01049">
    <property type="entry name" value="Cache_2"/>
    <property type="match status" value="1"/>
</dbReference>
<feature type="domain" description="HAMP" evidence="12">
    <location>
        <begin position="210"/>
        <end position="262"/>
    </location>
</feature>
<evidence type="ECO:0000256" key="10">
    <source>
        <dbReference type="SAM" id="Phobius"/>
    </source>
</evidence>
<dbReference type="InterPro" id="IPR003660">
    <property type="entry name" value="HAMP_dom"/>
</dbReference>
<feature type="transmembrane region" description="Helical" evidence="10">
    <location>
        <begin position="12"/>
        <end position="31"/>
    </location>
</feature>
<accession>A0A1C3JN50</accession>
<protein>
    <submittedName>
        <fullName evidence="13">Methyl-accepting chemotaxis protein 4</fullName>
    </submittedName>
</protein>
<dbReference type="Pfam" id="PF17200">
    <property type="entry name" value="sCache_2"/>
    <property type="match status" value="1"/>
</dbReference>
<dbReference type="SMART" id="SM00283">
    <property type="entry name" value="MA"/>
    <property type="match status" value="1"/>
</dbReference>
<dbReference type="EMBL" id="FLRB01000006">
    <property type="protein sequence ID" value="SBT20302.1"/>
    <property type="molecule type" value="Genomic_DNA"/>
</dbReference>
<evidence type="ECO:0000256" key="7">
    <source>
        <dbReference type="ARBA" id="ARBA00029447"/>
    </source>
</evidence>
<dbReference type="Gene3D" id="1.10.287.950">
    <property type="entry name" value="Methyl-accepting chemotaxis protein"/>
    <property type="match status" value="1"/>
</dbReference>
<evidence type="ECO:0000313" key="15">
    <source>
        <dbReference type="Proteomes" id="UP000092840"/>
    </source>
</evidence>
<dbReference type="PANTHER" id="PTHR32089">
    <property type="entry name" value="METHYL-ACCEPTING CHEMOTAXIS PROTEIN MCPB"/>
    <property type="match status" value="1"/>
</dbReference>
<dbReference type="SUPFAM" id="SSF58104">
    <property type="entry name" value="Methyl-accepting chemotaxis protein (MCP) signaling domain"/>
    <property type="match status" value="1"/>
</dbReference>
<dbReference type="EMBL" id="FLRA01000003">
    <property type="protein sequence ID" value="SBT16586.1"/>
    <property type="molecule type" value="Genomic_DNA"/>
</dbReference>
<dbReference type="PROSITE" id="PS50885">
    <property type="entry name" value="HAMP"/>
    <property type="match status" value="1"/>
</dbReference>
<dbReference type="CDD" id="cd06225">
    <property type="entry name" value="HAMP"/>
    <property type="match status" value="1"/>
</dbReference>
<dbReference type="RefSeq" id="WP_067031854.1">
    <property type="nucleotide sequence ID" value="NZ_FLRA01000003.1"/>
</dbReference>
<dbReference type="InterPro" id="IPR033480">
    <property type="entry name" value="sCache_2"/>
</dbReference>
<sequence>MRIADIKVSRKLWGLIALLVGLLVIFEFQAYSSQYQSALEARKLQVKEQVDNAYSLIEFYHAQAPIIGEQQAKEQALQAVAALRYGNGGYFWVNDYQHTLLMHPLKPQLNGSNVKNKTDAGGKYHWQAMVSTVKQNGEGFVEYTYKGPQVDEPEDKVSYVKGLKDWDWIVGSGVFLTDVQQAFWDNTLVSVIVETLMVLVALTMSCFLVRSIVRPLKAVTAHLQIVASGDMTHHLELNRKDELGILADSANQMSSSLAKTLGSVAQAIDELQAVSVQMQGNTSNTKRGMDNQFNEVEKLATAMNEMSYSIRDVADNAKDTAQATQVVQDTTRSSSTDLNETNHNIQTLTHHVEGANSVIIELLSQTKDIESVLGVIGDISEQTNLLALNAAIEAARAGEQGRGFAVVADEVRTLASRTQSSTVEIRQIIEKLQQQSSEASSSMASSTQQAELGAERMRNAAQNLEKMLMQVDDVSDRSVQIASAAEQQGQVAEEINSNLMGIREVSERVLQEADEVAQGSQLVTKMAESLRIQISQFRFN</sequence>
<dbReference type="GO" id="GO:0005886">
    <property type="term" value="C:plasma membrane"/>
    <property type="evidence" value="ECO:0007669"/>
    <property type="project" value="UniProtKB-SubCell"/>
</dbReference>
<dbReference type="OrthoDB" id="6376221at2"/>
<evidence type="ECO:0000259" key="11">
    <source>
        <dbReference type="PROSITE" id="PS50111"/>
    </source>
</evidence>
<evidence type="ECO:0000256" key="8">
    <source>
        <dbReference type="PROSITE-ProRule" id="PRU00284"/>
    </source>
</evidence>
<dbReference type="GO" id="GO:0007165">
    <property type="term" value="P:signal transduction"/>
    <property type="evidence" value="ECO:0007669"/>
    <property type="project" value="UniProtKB-KW"/>
</dbReference>
<dbReference type="CDD" id="cd11386">
    <property type="entry name" value="MCP_signal"/>
    <property type="match status" value="1"/>
</dbReference>
<dbReference type="Pfam" id="PF00015">
    <property type="entry name" value="MCPsignal"/>
    <property type="match status" value="1"/>
</dbReference>
<keyword evidence="6 8" id="KW-0807">Transducer</keyword>
<evidence type="ECO:0000256" key="3">
    <source>
        <dbReference type="ARBA" id="ARBA00022692"/>
    </source>
</evidence>
<dbReference type="PANTHER" id="PTHR32089:SF120">
    <property type="entry name" value="METHYL-ACCEPTING CHEMOTAXIS PROTEIN TLPQ"/>
    <property type="match status" value="1"/>
</dbReference>
<proteinExistence type="inferred from homology"/>
<evidence type="ECO:0000256" key="6">
    <source>
        <dbReference type="ARBA" id="ARBA00023224"/>
    </source>
</evidence>
<keyword evidence="3 10" id="KW-0812">Transmembrane</keyword>